<evidence type="ECO:0000313" key="1">
    <source>
        <dbReference type="EMBL" id="QPM68052.1"/>
    </source>
</evidence>
<dbReference type="Gene3D" id="3.40.1000.10">
    <property type="entry name" value="Mog1/PsbP, alpha/beta/alpha sandwich"/>
    <property type="match status" value="1"/>
</dbReference>
<dbReference type="Proteomes" id="UP000594463">
    <property type="component" value="Chromosome"/>
</dbReference>
<accession>A0A7T1ALC9</accession>
<evidence type="ECO:0000313" key="2">
    <source>
        <dbReference type="Proteomes" id="UP000594463"/>
    </source>
</evidence>
<dbReference type="RefSeq" id="WP_218113214.1">
    <property type="nucleotide sequence ID" value="NZ_CP065383.1"/>
</dbReference>
<proteinExistence type="predicted"/>
<reference evidence="1 2" key="1">
    <citation type="journal article" date="2021" name="Nat. Commun.">
        <title>Isolation of a member of the candidate phylum Atribacteria reveals a unique cell membrane structure.</title>
        <authorList>
            <person name="Taiki K."/>
            <person name="Nobu M.K."/>
            <person name="Kusada H."/>
            <person name="Meng X.-Y."/>
            <person name="Hosoki N."/>
            <person name="Uematsu K."/>
            <person name="Yoshioka H."/>
            <person name="Kamagata Y."/>
            <person name="Tamaki H."/>
        </authorList>
    </citation>
    <scope>NUCLEOTIDE SEQUENCE [LARGE SCALE GENOMIC DNA]</scope>
    <source>
        <strain evidence="1 2">RT761</strain>
    </source>
</reference>
<gene>
    <name evidence="1" type="ORF">RT761_01266</name>
</gene>
<name>A0A7T1ALC9_ATRLM</name>
<dbReference type="EMBL" id="CP065383">
    <property type="protein sequence ID" value="QPM68052.1"/>
    <property type="molecule type" value="Genomic_DNA"/>
</dbReference>
<protein>
    <submittedName>
        <fullName evidence="1">Uncharacterized protein</fullName>
    </submittedName>
</protein>
<organism evidence="1 2">
    <name type="scientific">Atribacter laminatus</name>
    <dbReference type="NCBI Taxonomy" id="2847778"/>
    <lineage>
        <taxon>Bacteria</taxon>
        <taxon>Pseudomonadati</taxon>
        <taxon>Atribacterota</taxon>
        <taxon>Atribacteria</taxon>
        <taxon>Atribacterales</taxon>
        <taxon>Atribacteraceae</taxon>
        <taxon>Atribacter</taxon>
    </lineage>
</organism>
<dbReference type="SUPFAM" id="SSF48452">
    <property type="entry name" value="TPR-like"/>
    <property type="match status" value="1"/>
</dbReference>
<keyword evidence="2" id="KW-1185">Reference proteome</keyword>
<dbReference type="InterPro" id="IPR011990">
    <property type="entry name" value="TPR-like_helical_dom_sf"/>
</dbReference>
<dbReference type="KEGG" id="alam:RT761_01266"/>
<dbReference type="AlphaFoldDB" id="A0A7T1ALC9"/>
<sequence length="447" mass="49848">MLVFLKKSLQISFFIFLILTFFIPLSTNAQSQTPIDAILGKAIQLFQEGSYLDAYIELEAALRIDPNNTQALNYKFQCETNLGGLPSVGTTSLPDDHALTDSAPNFTPQLTPKPSITATSFPENLATPNILLQPSLTPQSIDTNTDSQNTTQIIPAVSPAKKQQIFITDPPGWVKQPINDPSQIAYFQLPNQQRIVIAELVVYQESLESDKTPEEYLEYIQKNRLKPPEFELYVPLESVSTTLAGLPAIQHNFLFSNGTLQLKARVVLVISNKMAYSFLFYSSIADFNQLETNFNQVLELVSTEEKNQSQPSVELSFVGQAGPVGIRVPLPKETILKETSSIRTVYNGPNQSLIEIITPELIDQLKPAEANAVSGKLFQKQSNLSIGSQIIEIKLYQYVENNRNYALLTAFYVGKPLLIIISLPQDEYLLAQSWLIRLIQSVNFTSP</sequence>